<name>A0A4Y2DH08_ARAVE</name>
<keyword evidence="2" id="KW-1185">Reference proteome</keyword>
<dbReference type="EMBL" id="BGPR01000368">
    <property type="protein sequence ID" value="GBM16083.1"/>
    <property type="molecule type" value="Genomic_DNA"/>
</dbReference>
<evidence type="ECO:0000313" key="1">
    <source>
        <dbReference type="EMBL" id="GBM16083.1"/>
    </source>
</evidence>
<proteinExistence type="predicted"/>
<dbReference type="OrthoDB" id="4230923at2759"/>
<gene>
    <name evidence="1" type="ORF">AVEN_163123_1</name>
</gene>
<evidence type="ECO:0000313" key="2">
    <source>
        <dbReference type="Proteomes" id="UP000499080"/>
    </source>
</evidence>
<accession>A0A4Y2DH08</accession>
<comment type="caution">
    <text evidence="1">The sequence shown here is derived from an EMBL/GenBank/DDBJ whole genome shotgun (WGS) entry which is preliminary data.</text>
</comment>
<sequence length="360" mass="39295">MSIGRAGSCTDSAFLFSGSGCSTVFGGSLRSWCSFFCGIACAETPSGPEKRGPSSSTAAPAVAPLRVAVTAPPVLDQHRIPAPQQNPGLVPERPKSTTLLKPRQESPIVIVSPLDDALNSSQELKNLLETHISPRHLGLKVLACLPAAESGVMVRVQTAAMAAPLEEHINAHPELNGVCRARAPRRPQPKILVYDVPHLEGDREEQENSFLGKLGSSNSFPAGSISVLFRRKGRGPAQHWVLSVDPVVYHCISGTNRLHWGLGSLRFRTFSEPIQCFRCLKFGHVQSRCRTQEELCSRCLGNHSYKSCSAVASTCRNCHAYNRQNRVGPRLKVNHTAVSRHCPLFLRACEEMRLRLPTVL</sequence>
<evidence type="ECO:0008006" key="3">
    <source>
        <dbReference type="Google" id="ProtNLM"/>
    </source>
</evidence>
<protein>
    <recommendedName>
        <fullName evidence="3">CCHC-type domain-containing protein</fullName>
    </recommendedName>
</protein>
<dbReference type="AlphaFoldDB" id="A0A4Y2DH08"/>
<reference evidence="1 2" key="1">
    <citation type="journal article" date="2019" name="Sci. Rep.">
        <title>Orb-weaving spider Araneus ventricosus genome elucidates the spidroin gene catalogue.</title>
        <authorList>
            <person name="Kono N."/>
            <person name="Nakamura H."/>
            <person name="Ohtoshi R."/>
            <person name="Moran D.A.P."/>
            <person name="Shinohara A."/>
            <person name="Yoshida Y."/>
            <person name="Fujiwara M."/>
            <person name="Mori M."/>
            <person name="Tomita M."/>
            <person name="Arakawa K."/>
        </authorList>
    </citation>
    <scope>NUCLEOTIDE SEQUENCE [LARGE SCALE GENOMIC DNA]</scope>
</reference>
<organism evidence="1 2">
    <name type="scientific">Araneus ventricosus</name>
    <name type="common">Orbweaver spider</name>
    <name type="synonym">Epeira ventricosa</name>
    <dbReference type="NCBI Taxonomy" id="182803"/>
    <lineage>
        <taxon>Eukaryota</taxon>
        <taxon>Metazoa</taxon>
        <taxon>Ecdysozoa</taxon>
        <taxon>Arthropoda</taxon>
        <taxon>Chelicerata</taxon>
        <taxon>Arachnida</taxon>
        <taxon>Araneae</taxon>
        <taxon>Araneomorphae</taxon>
        <taxon>Entelegynae</taxon>
        <taxon>Araneoidea</taxon>
        <taxon>Araneidae</taxon>
        <taxon>Araneus</taxon>
    </lineage>
</organism>
<dbReference type="Proteomes" id="UP000499080">
    <property type="component" value="Unassembled WGS sequence"/>
</dbReference>